<dbReference type="PANTHER" id="PTHR43011:SF1">
    <property type="entry name" value="IRON-SULFUR CLUSTER ASSEMBLY 2 HOMOLOG, MITOCHONDRIAL"/>
    <property type="match status" value="1"/>
</dbReference>
<dbReference type="PANTHER" id="PTHR43011">
    <property type="entry name" value="IRON-SULFUR CLUSTER ASSEMBLY 2 HOMOLOG, MITOCHONDRIAL"/>
    <property type="match status" value="1"/>
</dbReference>
<evidence type="ECO:0000256" key="5">
    <source>
        <dbReference type="ARBA" id="ARBA00023128"/>
    </source>
</evidence>
<keyword evidence="4" id="KW-0408">Iron</keyword>
<dbReference type="Pfam" id="PF01521">
    <property type="entry name" value="Fe-S_biosyn"/>
    <property type="match status" value="1"/>
</dbReference>
<dbReference type="GO" id="GO:0051537">
    <property type="term" value="F:2 iron, 2 sulfur cluster binding"/>
    <property type="evidence" value="ECO:0007669"/>
    <property type="project" value="TreeGrafter"/>
</dbReference>
<evidence type="ECO:0000313" key="11">
    <source>
        <dbReference type="EMBL" id="JAI17460.1"/>
    </source>
</evidence>
<dbReference type="InterPro" id="IPR000361">
    <property type="entry name" value="ATAP_core_dom"/>
</dbReference>
<evidence type="ECO:0000259" key="10">
    <source>
        <dbReference type="Pfam" id="PF01521"/>
    </source>
</evidence>
<dbReference type="SUPFAM" id="SSF89360">
    <property type="entry name" value="HesB-like domain"/>
    <property type="match status" value="1"/>
</dbReference>
<dbReference type="Gene3D" id="2.60.300.12">
    <property type="entry name" value="HesB-like domain"/>
    <property type="match status" value="1"/>
</dbReference>
<evidence type="ECO:0000256" key="9">
    <source>
        <dbReference type="ARBA" id="ARBA00093471"/>
    </source>
</evidence>
<comment type="subcellular location">
    <subcellularLocation>
        <location evidence="1">Mitochondrion</location>
    </subcellularLocation>
</comment>
<dbReference type="GO" id="GO:0120510">
    <property type="term" value="C:mitochondrial [4Fe-4S] assembly complex"/>
    <property type="evidence" value="ECO:0007669"/>
    <property type="project" value="UniProtKB-ARBA"/>
</dbReference>
<evidence type="ECO:0000256" key="4">
    <source>
        <dbReference type="ARBA" id="ARBA00023004"/>
    </source>
</evidence>
<evidence type="ECO:0000256" key="2">
    <source>
        <dbReference type="ARBA" id="ARBA00006718"/>
    </source>
</evidence>
<reference evidence="11" key="1">
    <citation type="journal article" date="2015" name="Insect Biochem. Mol. Biol.">
        <title>An insight into the sialome of the horse fly, Tabanus bromius.</title>
        <authorList>
            <person name="Ribeiro J.M."/>
            <person name="Kazimirova M."/>
            <person name="Takac P."/>
            <person name="Andersen J.F."/>
            <person name="Francischetti I.M."/>
        </authorList>
    </citation>
    <scope>NUCLEOTIDE SEQUENCE</scope>
</reference>
<evidence type="ECO:0000256" key="7">
    <source>
        <dbReference type="ARBA" id="ARBA00073313"/>
    </source>
</evidence>
<evidence type="ECO:0000256" key="6">
    <source>
        <dbReference type="ARBA" id="ARBA00057540"/>
    </source>
</evidence>
<dbReference type="InterPro" id="IPR016092">
    <property type="entry name" value="ATAP"/>
</dbReference>
<evidence type="ECO:0000256" key="8">
    <source>
        <dbReference type="ARBA" id="ARBA00077082"/>
    </source>
</evidence>
<feature type="domain" description="Core" evidence="10">
    <location>
        <begin position="43"/>
        <end position="141"/>
    </location>
</feature>
<dbReference type="AlphaFoldDB" id="A0A0K8TU25"/>
<comment type="similarity">
    <text evidence="2">Belongs to the HesB/IscA family.</text>
</comment>
<organism evidence="11">
    <name type="scientific">Tabanus bromius</name>
    <name type="common">Band-eyed brown horse fly</name>
    <dbReference type="NCBI Taxonomy" id="304241"/>
    <lineage>
        <taxon>Eukaryota</taxon>
        <taxon>Metazoa</taxon>
        <taxon>Ecdysozoa</taxon>
        <taxon>Arthropoda</taxon>
        <taxon>Hexapoda</taxon>
        <taxon>Insecta</taxon>
        <taxon>Pterygota</taxon>
        <taxon>Neoptera</taxon>
        <taxon>Endopterygota</taxon>
        <taxon>Diptera</taxon>
        <taxon>Brachycera</taxon>
        <taxon>Tabanomorpha</taxon>
        <taxon>Tabanoidea</taxon>
        <taxon>Tabanidae</taxon>
        <taxon>Tabanus</taxon>
    </lineage>
</organism>
<keyword evidence="5" id="KW-0496">Mitochondrion</keyword>
<dbReference type="GO" id="GO:0051539">
    <property type="term" value="F:4 iron, 4 sulfur cluster binding"/>
    <property type="evidence" value="ECO:0007669"/>
    <property type="project" value="TreeGrafter"/>
</dbReference>
<dbReference type="NCBIfam" id="TIGR00049">
    <property type="entry name" value="iron-sulfur cluster assembly accessory protein"/>
    <property type="match status" value="1"/>
</dbReference>
<comment type="subunit">
    <text evidence="9">Heterotetramer; forms a dimer of dimers with IBA57. Interacts with [2Fe-2S]-ISCA2 forming the heterodimer [2Fe- 2S]-ISCA2-IBA57 complex; [2Fe-2S] cluster binding is absolutely required to promote the complex formation.</text>
</comment>
<keyword evidence="3" id="KW-0479">Metal-binding</keyword>
<dbReference type="InterPro" id="IPR035903">
    <property type="entry name" value="HesB-like_dom_sf"/>
</dbReference>
<proteinExistence type="evidence at transcript level"/>
<sequence length="149" mass="16487">MAGLLRRITTPLFSRNISRFTTSYAEIQQKQPETEQAQSDNAKLKLSDSCIKRLQDICTDGSFLRVTVEGGGCSGFQYKFELDNKMCDDDLTFGSENAKVVIDNVSLEYCSGATIDYHTELIRSGFRMLANPKAEQGCSCGASFALKLD</sequence>
<name>A0A0K8TU25_TABBR</name>
<protein>
    <recommendedName>
        <fullName evidence="7">Iron-sulfur cluster assembly 2 homolog, mitochondrial</fullName>
    </recommendedName>
    <alternativeName>
        <fullName evidence="8">HESB-like domain-containing protein 1</fullName>
    </alternativeName>
</protein>
<accession>A0A0K8TU25</accession>
<dbReference type="GO" id="GO:0005506">
    <property type="term" value="F:iron ion binding"/>
    <property type="evidence" value="ECO:0007669"/>
    <property type="project" value="TreeGrafter"/>
</dbReference>
<comment type="function">
    <text evidence="6">Involved in the maturation of mitochondrial 4Fe-4S proteins functioning late in the iron-sulfur cluster assembly pathway. May be involved in the binding of an intermediate of Fe/S cluster assembly.</text>
</comment>
<dbReference type="GO" id="GO:0016226">
    <property type="term" value="P:iron-sulfur cluster assembly"/>
    <property type="evidence" value="ECO:0007669"/>
    <property type="project" value="InterPro"/>
</dbReference>
<dbReference type="FunFam" id="2.60.300.12:FF:000006">
    <property type="entry name" value="Iron-sulfur cluster assembly 2 mitochondrial"/>
    <property type="match status" value="1"/>
</dbReference>
<dbReference type="EMBL" id="GDAI01000143">
    <property type="protein sequence ID" value="JAI17460.1"/>
    <property type="molecule type" value="mRNA"/>
</dbReference>
<evidence type="ECO:0000256" key="3">
    <source>
        <dbReference type="ARBA" id="ARBA00022723"/>
    </source>
</evidence>
<evidence type="ECO:0000256" key="1">
    <source>
        <dbReference type="ARBA" id="ARBA00004173"/>
    </source>
</evidence>